<keyword evidence="3" id="KW-0503">Monooxygenase</keyword>
<dbReference type="AlphaFoldDB" id="A0A6A6ML16"/>
<evidence type="ECO:0000313" key="5">
    <source>
        <dbReference type="Proteomes" id="UP000467840"/>
    </source>
</evidence>
<evidence type="ECO:0000256" key="2">
    <source>
        <dbReference type="PIRSR" id="PIRSR602401-1"/>
    </source>
</evidence>
<comment type="cofactor">
    <cofactor evidence="2">
        <name>heme</name>
        <dbReference type="ChEBI" id="CHEBI:30413"/>
    </cofactor>
</comment>
<evidence type="ECO:0000256" key="1">
    <source>
        <dbReference type="ARBA" id="ARBA00010617"/>
    </source>
</evidence>
<organism evidence="4 5">
    <name type="scientific">Hevea brasiliensis</name>
    <name type="common">Para rubber tree</name>
    <name type="synonym">Siphonia brasiliensis</name>
    <dbReference type="NCBI Taxonomy" id="3981"/>
    <lineage>
        <taxon>Eukaryota</taxon>
        <taxon>Viridiplantae</taxon>
        <taxon>Streptophyta</taxon>
        <taxon>Embryophyta</taxon>
        <taxon>Tracheophyta</taxon>
        <taxon>Spermatophyta</taxon>
        <taxon>Magnoliopsida</taxon>
        <taxon>eudicotyledons</taxon>
        <taxon>Gunneridae</taxon>
        <taxon>Pentapetalae</taxon>
        <taxon>rosids</taxon>
        <taxon>fabids</taxon>
        <taxon>Malpighiales</taxon>
        <taxon>Euphorbiaceae</taxon>
        <taxon>Crotonoideae</taxon>
        <taxon>Micrandreae</taxon>
        <taxon>Hevea</taxon>
    </lineage>
</organism>
<keyword evidence="2 3" id="KW-0479">Metal-binding</keyword>
<dbReference type="GO" id="GO:0004497">
    <property type="term" value="F:monooxygenase activity"/>
    <property type="evidence" value="ECO:0007669"/>
    <property type="project" value="UniProtKB-KW"/>
</dbReference>
<keyword evidence="5" id="KW-1185">Reference proteome</keyword>
<dbReference type="PANTHER" id="PTHR47950:SF44">
    <property type="entry name" value="CYTOCHROME P450, FAMILY 76, SUBFAMILY C, POLYPEPTIDE 5-RELATED"/>
    <property type="match status" value="1"/>
</dbReference>
<evidence type="ECO:0000313" key="4">
    <source>
        <dbReference type="EMBL" id="KAF2313185.1"/>
    </source>
</evidence>
<evidence type="ECO:0008006" key="6">
    <source>
        <dbReference type="Google" id="ProtNLM"/>
    </source>
</evidence>
<dbReference type="SUPFAM" id="SSF48264">
    <property type="entry name" value="Cytochrome P450"/>
    <property type="match status" value="1"/>
</dbReference>
<feature type="binding site" description="axial binding residue" evidence="2">
    <location>
        <position position="147"/>
    </location>
    <ligand>
        <name>heme</name>
        <dbReference type="ChEBI" id="CHEBI:30413"/>
    </ligand>
    <ligandPart>
        <name>Fe</name>
        <dbReference type="ChEBI" id="CHEBI:18248"/>
    </ligandPart>
</feature>
<protein>
    <recommendedName>
        <fullName evidence="6">Cytochrome P450</fullName>
    </recommendedName>
</protein>
<proteinExistence type="inferred from homology"/>
<dbReference type="GO" id="GO:0005506">
    <property type="term" value="F:iron ion binding"/>
    <property type="evidence" value="ECO:0007669"/>
    <property type="project" value="InterPro"/>
</dbReference>
<dbReference type="InterPro" id="IPR001128">
    <property type="entry name" value="Cyt_P450"/>
</dbReference>
<keyword evidence="2 3" id="KW-0408">Iron</keyword>
<keyword evidence="3" id="KW-0560">Oxidoreductase</keyword>
<evidence type="ECO:0000256" key="3">
    <source>
        <dbReference type="RuleBase" id="RU000461"/>
    </source>
</evidence>
<dbReference type="InterPro" id="IPR002401">
    <property type="entry name" value="Cyt_P450_E_grp-I"/>
</dbReference>
<dbReference type="InterPro" id="IPR036396">
    <property type="entry name" value="Cyt_P450_sf"/>
</dbReference>
<reference evidence="4 5" key="1">
    <citation type="journal article" date="2020" name="Mol. Plant">
        <title>The Chromosome-Based Rubber Tree Genome Provides New Insights into Spurge Genome Evolution and Rubber Biosynthesis.</title>
        <authorList>
            <person name="Liu J."/>
            <person name="Shi C."/>
            <person name="Shi C.C."/>
            <person name="Li W."/>
            <person name="Zhang Q.J."/>
            <person name="Zhang Y."/>
            <person name="Li K."/>
            <person name="Lu H.F."/>
            <person name="Shi C."/>
            <person name="Zhu S.T."/>
            <person name="Xiao Z.Y."/>
            <person name="Nan H."/>
            <person name="Yue Y."/>
            <person name="Zhu X.G."/>
            <person name="Wu Y."/>
            <person name="Hong X.N."/>
            <person name="Fan G.Y."/>
            <person name="Tong Y."/>
            <person name="Zhang D."/>
            <person name="Mao C.L."/>
            <person name="Liu Y.L."/>
            <person name="Hao S.J."/>
            <person name="Liu W.Q."/>
            <person name="Lv M.Q."/>
            <person name="Zhang H.B."/>
            <person name="Liu Y."/>
            <person name="Hu-Tang G.R."/>
            <person name="Wang J.P."/>
            <person name="Wang J.H."/>
            <person name="Sun Y.H."/>
            <person name="Ni S.B."/>
            <person name="Chen W.B."/>
            <person name="Zhang X.C."/>
            <person name="Jiao Y.N."/>
            <person name="Eichler E.E."/>
            <person name="Li G.H."/>
            <person name="Liu X."/>
            <person name="Gao L.Z."/>
        </authorList>
    </citation>
    <scope>NUCLEOTIDE SEQUENCE [LARGE SCALE GENOMIC DNA]</scope>
    <source>
        <strain evidence="5">cv. GT1</strain>
        <tissue evidence="4">Leaf</tissue>
    </source>
</reference>
<dbReference type="Proteomes" id="UP000467840">
    <property type="component" value="Chromosome 15"/>
</dbReference>
<keyword evidence="2 3" id="KW-0349">Heme</keyword>
<dbReference type="EMBL" id="JAAGAX010000005">
    <property type="protein sequence ID" value="KAF2313185.1"/>
    <property type="molecule type" value="Genomic_DNA"/>
</dbReference>
<dbReference type="PROSITE" id="PS00086">
    <property type="entry name" value="CYTOCHROME_P450"/>
    <property type="match status" value="1"/>
</dbReference>
<dbReference type="Pfam" id="PF00067">
    <property type="entry name" value="p450"/>
    <property type="match status" value="1"/>
</dbReference>
<dbReference type="PRINTS" id="PR00463">
    <property type="entry name" value="EP450I"/>
</dbReference>
<dbReference type="InterPro" id="IPR017972">
    <property type="entry name" value="Cyt_P450_CS"/>
</dbReference>
<sequence>MTFLSRTEPFQMLSVLLSIANFQWLGFQSHQNGETSEKYATLTSLINSQTLEAKQDLRRLKVQELLAYIQECYQHGVAVDIGKAAFSTSLNLLSSTMFFVDLANPRRELDVRESPNLFKPDRFLDSDIDVKGRNFELIPFGAGRPICPGMPLALGMVHLMLASLIHSFDWKLEGGVLPPEMDMEDKFGITLGKDQPLGVIPIPVQFL</sequence>
<dbReference type="GO" id="GO:0020037">
    <property type="term" value="F:heme binding"/>
    <property type="evidence" value="ECO:0007669"/>
    <property type="project" value="InterPro"/>
</dbReference>
<dbReference type="Gene3D" id="1.10.630.10">
    <property type="entry name" value="Cytochrome P450"/>
    <property type="match status" value="1"/>
</dbReference>
<name>A0A6A6ML16_HEVBR</name>
<comment type="similarity">
    <text evidence="1 3">Belongs to the cytochrome P450 family.</text>
</comment>
<dbReference type="GO" id="GO:0016705">
    <property type="term" value="F:oxidoreductase activity, acting on paired donors, with incorporation or reduction of molecular oxygen"/>
    <property type="evidence" value="ECO:0007669"/>
    <property type="project" value="InterPro"/>
</dbReference>
<comment type="caution">
    <text evidence="4">The sequence shown here is derived from an EMBL/GenBank/DDBJ whole genome shotgun (WGS) entry which is preliminary data.</text>
</comment>
<accession>A0A6A6ML16</accession>
<dbReference type="PANTHER" id="PTHR47950">
    <property type="entry name" value="CYTOCHROME P450, FAMILY 76, SUBFAMILY C, POLYPEPTIDE 5-RELATED"/>
    <property type="match status" value="1"/>
</dbReference>
<gene>
    <name evidence="4" type="ORF">GH714_009676</name>
</gene>